<dbReference type="HOGENOM" id="CLU_2598362_0_0_9"/>
<keyword evidence="3" id="KW-1185">Reference proteome</keyword>
<dbReference type="STRING" id="575594.HMPREF0501_00469"/>
<gene>
    <name evidence="2" type="ORF">HMPREF0501_00469</name>
</gene>
<feature type="compositionally biased region" description="Polar residues" evidence="1">
    <location>
        <begin position="9"/>
        <end position="29"/>
    </location>
</feature>
<evidence type="ECO:0000256" key="1">
    <source>
        <dbReference type="SAM" id="MobiDB-lite"/>
    </source>
</evidence>
<sequence>MTFIRKRVTTTSQSSTGRNLTFHDNYSGNDMTRSQFVREIKNGNYPRYSVRKINNVDTPVSKPDKTVNNNLD</sequence>
<evidence type="ECO:0000313" key="3">
    <source>
        <dbReference type="Proteomes" id="UP000003987"/>
    </source>
</evidence>
<organism evidence="2 3">
    <name type="scientific">Limosilactobacillus coleohominis 101-4-CHN</name>
    <dbReference type="NCBI Taxonomy" id="575594"/>
    <lineage>
        <taxon>Bacteria</taxon>
        <taxon>Bacillati</taxon>
        <taxon>Bacillota</taxon>
        <taxon>Bacilli</taxon>
        <taxon>Lactobacillales</taxon>
        <taxon>Lactobacillaceae</taxon>
        <taxon>Limosilactobacillus</taxon>
    </lineage>
</organism>
<dbReference type="AlphaFoldDB" id="C7XUV3"/>
<proteinExistence type="predicted"/>
<dbReference type="EMBL" id="GG698802">
    <property type="protein sequence ID" value="EEU31064.1"/>
    <property type="molecule type" value="Genomic_DNA"/>
</dbReference>
<dbReference type="Proteomes" id="UP000003987">
    <property type="component" value="Unassembled WGS sequence"/>
</dbReference>
<evidence type="ECO:0000313" key="2">
    <source>
        <dbReference type="EMBL" id="EEU31064.1"/>
    </source>
</evidence>
<dbReference type="eggNOG" id="ENOG5033FQP">
    <property type="taxonomic scope" value="Bacteria"/>
</dbReference>
<protein>
    <recommendedName>
        <fullName evidence="4">DUF3892 domain-containing protein</fullName>
    </recommendedName>
</protein>
<evidence type="ECO:0008006" key="4">
    <source>
        <dbReference type="Google" id="ProtNLM"/>
    </source>
</evidence>
<name>C7XUV3_9LACO</name>
<accession>C7XUV3</accession>
<dbReference type="RefSeq" id="WP_006916249.1">
    <property type="nucleotide sequence ID" value="NZ_GG698802.1"/>
</dbReference>
<reference evidence="2 3" key="1">
    <citation type="submission" date="2009-06" db="EMBL/GenBank/DDBJ databases">
        <title>The Genome Sequence of Lactobacillus coleohominis strain 101-4-CHN.</title>
        <authorList>
            <consortium name="The Broad Institute Genome Sequencing Platform"/>
            <person name="Ward D."/>
            <person name="Young S.K."/>
            <person name="Zeng Q."/>
            <person name="Koehrsen M."/>
            <person name="Alvarado L."/>
            <person name="Berlin A."/>
            <person name="Borenstein D."/>
            <person name="Chen Z."/>
            <person name="Engels R."/>
            <person name="Freedman E."/>
            <person name="Gellesch M."/>
            <person name="Goldberg J."/>
            <person name="Griggs A."/>
            <person name="Gujja S."/>
            <person name="Heiman D."/>
            <person name="Hepburn T."/>
            <person name="Howarth C."/>
            <person name="Jen D."/>
            <person name="Larson L."/>
            <person name="Lewis B."/>
            <person name="Mehta T."/>
            <person name="Park D."/>
            <person name="Pearson M."/>
            <person name="Roberts A."/>
            <person name="Saif S."/>
            <person name="Shea T."/>
            <person name="Shenoy N."/>
            <person name="Sisk P."/>
            <person name="Stolte C."/>
            <person name="Sykes S."/>
            <person name="Walk T."/>
            <person name="White J."/>
            <person name="Yandava C."/>
            <person name="Liu Y."/>
            <person name="Xu Q."/>
            <person name="Lander E."/>
            <person name="Nusbaum C."/>
            <person name="Galagan J."/>
            <person name="Birren B."/>
        </authorList>
    </citation>
    <scope>NUCLEOTIDE SEQUENCE [LARGE SCALE GENOMIC DNA]</scope>
    <source>
        <strain evidence="2 3">101-4-CHN</strain>
    </source>
</reference>
<feature type="region of interest" description="Disordered" evidence="1">
    <location>
        <begin position="1"/>
        <end position="29"/>
    </location>
</feature>